<dbReference type="SUPFAM" id="SSF51430">
    <property type="entry name" value="NAD(P)-linked oxidoreductase"/>
    <property type="match status" value="1"/>
</dbReference>
<dbReference type="AlphaFoldDB" id="A0A4Z0YN67"/>
<dbReference type="InterPro" id="IPR036812">
    <property type="entry name" value="NAD(P)_OxRdtase_dom_sf"/>
</dbReference>
<evidence type="ECO:0000313" key="1">
    <source>
        <dbReference type="EMBL" id="TGJ80083.1"/>
    </source>
</evidence>
<evidence type="ECO:0008006" key="3">
    <source>
        <dbReference type="Google" id="ProtNLM"/>
    </source>
</evidence>
<keyword evidence="2" id="KW-1185">Reference proteome</keyword>
<reference evidence="1 2" key="1">
    <citation type="submission" date="2019-03" db="EMBL/GenBank/DDBJ databases">
        <title>Draft genome sequence of Xylaria hypoxylon DSM 108379, a ubiquitous saprotrophic-parasitic fungi on hardwood.</title>
        <authorList>
            <person name="Buettner E."/>
            <person name="Leonhardt S."/>
            <person name="Gebauer A.M."/>
            <person name="Liers C."/>
            <person name="Hofrichter M."/>
            <person name="Kellner H."/>
        </authorList>
    </citation>
    <scope>NUCLEOTIDE SEQUENCE [LARGE SCALE GENOMIC DNA]</scope>
    <source>
        <strain evidence="1 2">DSM 108379</strain>
    </source>
</reference>
<sequence length="95" mass="10602">MLIGKLKSPDDIKEPVFSAFGLSRFEPGNFEANLRLVEQVAEMAKANCMPAKRAINWKRAVSRHSGMPTIIPISDATMVERVNENSRVVDLTDDE</sequence>
<evidence type="ECO:0000313" key="2">
    <source>
        <dbReference type="Proteomes" id="UP000297716"/>
    </source>
</evidence>
<organism evidence="1 2">
    <name type="scientific">Xylaria hypoxylon</name>
    <dbReference type="NCBI Taxonomy" id="37992"/>
    <lineage>
        <taxon>Eukaryota</taxon>
        <taxon>Fungi</taxon>
        <taxon>Dikarya</taxon>
        <taxon>Ascomycota</taxon>
        <taxon>Pezizomycotina</taxon>
        <taxon>Sordariomycetes</taxon>
        <taxon>Xylariomycetidae</taxon>
        <taxon>Xylariales</taxon>
        <taxon>Xylariaceae</taxon>
        <taxon>Xylaria</taxon>
    </lineage>
</organism>
<dbReference type="EMBL" id="SKBN01000243">
    <property type="protein sequence ID" value="TGJ80083.1"/>
    <property type="molecule type" value="Genomic_DNA"/>
</dbReference>
<dbReference type="Proteomes" id="UP000297716">
    <property type="component" value="Unassembled WGS sequence"/>
</dbReference>
<comment type="caution">
    <text evidence="1">The sequence shown here is derived from an EMBL/GenBank/DDBJ whole genome shotgun (WGS) entry which is preliminary data.</text>
</comment>
<dbReference type="STRING" id="37992.A0A4Z0YN67"/>
<accession>A0A4Z0YN67</accession>
<proteinExistence type="predicted"/>
<dbReference type="OrthoDB" id="37537at2759"/>
<gene>
    <name evidence="1" type="ORF">E0Z10_g8689</name>
</gene>
<dbReference type="Gene3D" id="3.20.20.100">
    <property type="entry name" value="NADP-dependent oxidoreductase domain"/>
    <property type="match status" value="1"/>
</dbReference>
<name>A0A4Z0YN67_9PEZI</name>
<protein>
    <recommendedName>
        <fullName evidence="3">NADP-dependent oxidoreductase domain-containing protein</fullName>
    </recommendedName>
</protein>